<dbReference type="InterPro" id="IPR000515">
    <property type="entry name" value="MetI-like"/>
</dbReference>
<feature type="transmembrane region" description="Helical" evidence="7">
    <location>
        <begin position="198"/>
        <end position="220"/>
    </location>
</feature>
<evidence type="ECO:0000259" key="8">
    <source>
        <dbReference type="PROSITE" id="PS50928"/>
    </source>
</evidence>
<dbReference type="Pfam" id="PF00528">
    <property type="entry name" value="BPD_transp_1"/>
    <property type="match status" value="1"/>
</dbReference>
<evidence type="ECO:0000256" key="4">
    <source>
        <dbReference type="ARBA" id="ARBA00022692"/>
    </source>
</evidence>
<gene>
    <name evidence="9" type="ORF">F4148_19445</name>
</gene>
<comment type="caution">
    <text evidence="9">The sequence shown here is derived from an EMBL/GenBank/DDBJ whole genome shotgun (WGS) entry which is preliminary data.</text>
</comment>
<keyword evidence="4 7" id="KW-0812">Transmembrane</keyword>
<evidence type="ECO:0000313" key="9">
    <source>
        <dbReference type="EMBL" id="MYH63823.1"/>
    </source>
</evidence>
<dbReference type="PANTHER" id="PTHR43744">
    <property type="entry name" value="ABC TRANSPORTER PERMEASE PROTEIN MG189-RELATED-RELATED"/>
    <property type="match status" value="1"/>
</dbReference>
<keyword evidence="2 7" id="KW-0813">Transport</keyword>
<sequence length="292" mass="32559">MTTSAQTTTVAGPRFSAIRFRNGLLVSLANILLLIGVVLAAVPFIYMISASFKPQNEIFTFPVQIIPKNPYLDNYTTLIGETLYLRWFLNTAIVAVGRTALSLFLCMLAGFAFAKYDFPFRRVLFVLVLASFTLPFEVVLIPLYTMMVRMGWLNTYWVLIIPFAASAFGIFLARQYALALPTELMEAARIDGSSELGIFFRIALPNLRPALAVMGIIFFQASWNDFLWPLIVLNDSTMYVINLALPTLRGPYNDQYGLVLGGAVIAVIPIIIIFFAMQRYFIEGIMAGALKG</sequence>
<feature type="transmembrane region" description="Helical" evidence="7">
    <location>
        <begin position="24"/>
        <end position="46"/>
    </location>
</feature>
<accession>A0A6B1G2U1</accession>
<dbReference type="EMBL" id="VYDA01000685">
    <property type="protein sequence ID" value="MYH63823.1"/>
    <property type="molecule type" value="Genomic_DNA"/>
</dbReference>
<dbReference type="PANTHER" id="PTHR43744:SF8">
    <property type="entry name" value="SN-GLYCEROL-3-PHOSPHATE TRANSPORT SYSTEM PERMEASE PROTEIN UGPE"/>
    <property type="match status" value="1"/>
</dbReference>
<evidence type="ECO:0000256" key="6">
    <source>
        <dbReference type="ARBA" id="ARBA00023136"/>
    </source>
</evidence>
<evidence type="ECO:0000256" key="5">
    <source>
        <dbReference type="ARBA" id="ARBA00022989"/>
    </source>
</evidence>
<reference evidence="9" key="1">
    <citation type="submission" date="2019-09" db="EMBL/GenBank/DDBJ databases">
        <title>Characterisation of the sponge microbiome using genome-centric metagenomics.</title>
        <authorList>
            <person name="Engelberts J.P."/>
            <person name="Robbins S.J."/>
            <person name="De Goeij J.M."/>
            <person name="Aranda M."/>
            <person name="Bell S.C."/>
            <person name="Webster N.S."/>
        </authorList>
    </citation>
    <scope>NUCLEOTIDE SEQUENCE</scope>
    <source>
        <strain evidence="9">SB0675_bin_29</strain>
    </source>
</reference>
<evidence type="ECO:0000256" key="1">
    <source>
        <dbReference type="ARBA" id="ARBA00004651"/>
    </source>
</evidence>
<feature type="transmembrane region" description="Helical" evidence="7">
    <location>
        <begin position="156"/>
        <end position="177"/>
    </location>
</feature>
<dbReference type="InterPro" id="IPR035906">
    <property type="entry name" value="MetI-like_sf"/>
</dbReference>
<dbReference type="SUPFAM" id="SSF161098">
    <property type="entry name" value="MetI-like"/>
    <property type="match status" value="1"/>
</dbReference>
<feature type="transmembrane region" description="Helical" evidence="7">
    <location>
        <begin position="87"/>
        <end position="111"/>
    </location>
</feature>
<dbReference type="CDD" id="cd06261">
    <property type="entry name" value="TM_PBP2"/>
    <property type="match status" value="1"/>
</dbReference>
<feature type="transmembrane region" description="Helical" evidence="7">
    <location>
        <begin position="123"/>
        <end position="144"/>
    </location>
</feature>
<proteinExistence type="inferred from homology"/>
<feature type="domain" description="ABC transmembrane type-1" evidence="8">
    <location>
        <begin position="88"/>
        <end position="277"/>
    </location>
</feature>
<evidence type="ECO:0000256" key="2">
    <source>
        <dbReference type="ARBA" id="ARBA00022448"/>
    </source>
</evidence>
<keyword evidence="5 7" id="KW-1133">Transmembrane helix</keyword>
<name>A0A6B1G2U1_9CHLR</name>
<dbReference type="AlphaFoldDB" id="A0A6B1G2U1"/>
<dbReference type="GO" id="GO:0055085">
    <property type="term" value="P:transmembrane transport"/>
    <property type="evidence" value="ECO:0007669"/>
    <property type="project" value="InterPro"/>
</dbReference>
<organism evidence="9">
    <name type="scientific">Caldilineaceae bacterium SB0675_bin_29</name>
    <dbReference type="NCBI Taxonomy" id="2605266"/>
    <lineage>
        <taxon>Bacteria</taxon>
        <taxon>Bacillati</taxon>
        <taxon>Chloroflexota</taxon>
        <taxon>Caldilineae</taxon>
        <taxon>Caldilineales</taxon>
        <taxon>Caldilineaceae</taxon>
    </lineage>
</organism>
<dbReference type="PROSITE" id="PS50928">
    <property type="entry name" value="ABC_TM1"/>
    <property type="match status" value="1"/>
</dbReference>
<protein>
    <submittedName>
        <fullName evidence="9">Carbohydrate ABC transporter permease</fullName>
    </submittedName>
</protein>
<feature type="transmembrane region" description="Helical" evidence="7">
    <location>
        <begin position="257"/>
        <end position="277"/>
    </location>
</feature>
<comment type="subcellular location">
    <subcellularLocation>
        <location evidence="1 7">Cell membrane</location>
        <topology evidence="1 7">Multi-pass membrane protein</topology>
    </subcellularLocation>
</comment>
<keyword evidence="6 7" id="KW-0472">Membrane</keyword>
<dbReference type="Gene3D" id="1.10.3720.10">
    <property type="entry name" value="MetI-like"/>
    <property type="match status" value="1"/>
</dbReference>
<keyword evidence="3" id="KW-1003">Cell membrane</keyword>
<comment type="similarity">
    <text evidence="7">Belongs to the binding-protein-dependent transport system permease family.</text>
</comment>
<dbReference type="GO" id="GO:0005886">
    <property type="term" value="C:plasma membrane"/>
    <property type="evidence" value="ECO:0007669"/>
    <property type="project" value="UniProtKB-SubCell"/>
</dbReference>
<evidence type="ECO:0000256" key="7">
    <source>
        <dbReference type="RuleBase" id="RU363032"/>
    </source>
</evidence>
<evidence type="ECO:0000256" key="3">
    <source>
        <dbReference type="ARBA" id="ARBA00022475"/>
    </source>
</evidence>